<dbReference type="SMART" id="SM00331">
    <property type="entry name" value="PP2C_SIG"/>
    <property type="match status" value="1"/>
</dbReference>
<evidence type="ECO:0000259" key="1">
    <source>
        <dbReference type="PROSITE" id="PS51746"/>
    </source>
</evidence>
<dbReference type="InterPro" id="IPR001932">
    <property type="entry name" value="PPM-type_phosphatase-like_dom"/>
</dbReference>
<dbReference type="Pfam" id="PF13672">
    <property type="entry name" value="PP2C_2"/>
    <property type="match status" value="1"/>
</dbReference>
<dbReference type="PANTHER" id="PTHR47992">
    <property type="entry name" value="PROTEIN PHOSPHATASE"/>
    <property type="match status" value="1"/>
</dbReference>
<evidence type="ECO:0000313" key="3">
    <source>
        <dbReference type="Proteomes" id="UP000824193"/>
    </source>
</evidence>
<sequence length="246" mass="26073">MKLAGKTDKGGYRSENQDNYRAARLPDDTVWAVVCDGMGGAAAGQLASQVATDALEDCFAEGLPGLEEGGEQALLARCIAQANRAVYAESLKDPSHRGMGTTAVCVLVRRGMVHVAHVGDSRAYLCRPGELVQLTVDHTMVQQMVASGQITRQQAACHPHKNLITKALGVEPEVEGDYTSAPVKQGDVLLLCSDGLSGAVPAEQLQDILEHTPFFITPRKLVERALAAGSQDNVTAVLVGVEPTED</sequence>
<dbReference type="InterPro" id="IPR036457">
    <property type="entry name" value="PPM-type-like_dom_sf"/>
</dbReference>
<dbReference type="InterPro" id="IPR015655">
    <property type="entry name" value="PP2C"/>
</dbReference>
<dbReference type="GO" id="GO:0004722">
    <property type="term" value="F:protein serine/threonine phosphatase activity"/>
    <property type="evidence" value="ECO:0007669"/>
    <property type="project" value="InterPro"/>
</dbReference>
<dbReference type="AlphaFoldDB" id="A0A9D2AE37"/>
<dbReference type="Proteomes" id="UP000824193">
    <property type="component" value="Unassembled WGS sequence"/>
</dbReference>
<name>A0A9D2AE37_9FIRM</name>
<dbReference type="Gene3D" id="3.60.40.10">
    <property type="entry name" value="PPM-type phosphatase domain"/>
    <property type="match status" value="1"/>
</dbReference>
<reference evidence="2" key="1">
    <citation type="journal article" date="2021" name="PeerJ">
        <title>Extensive microbial diversity within the chicken gut microbiome revealed by metagenomics and culture.</title>
        <authorList>
            <person name="Gilroy R."/>
            <person name="Ravi A."/>
            <person name="Getino M."/>
            <person name="Pursley I."/>
            <person name="Horton D.L."/>
            <person name="Alikhan N.F."/>
            <person name="Baker D."/>
            <person name="Gharbi K."/>
            <person name="Hall N."/>
            <person name="Watson M."/>
            <person name="Adriaenssens E.M."/>
            <person name="Foster-Nyarko E."/>
            <person name="Jarju S."/>
            <person name="Secka A."/>
            <person name="Antonio M."/>
            <person name="Oren A."/>
            <person name="Chaudhuri R.R."/>
            <person name="La Ragione R."/>
            <person name="Hildebrand F."/>
            <person name="Pallen M.J."/>
        </authorList>
    </citation>
    <scope>NUCLEOTIDE SEQUENCE</scope>
    <source>
        <strain evidence="2">2239</strain>
    </source>
</reference>
<gene>
    <name evidence="2" type="ORF">H9865_09430</name>
</gene>
<dbReference type="PROSITE" id="PS51746">
    <property type="entry name" value="PPM_2"/>
    <property type="match status" value="1"/>
</dbReference>
<dbReference type="NCBIfam" id="NF033484">
    <property type="entry name" value="Stp1_PP2C_phos"/>
    <property type="match status" value="1"/>
</dbReference>
<dbReference type="EMBL" id="DXFW01000033">
    <property type="protein sequence ID" value="HIX06294.1"/>
    <property type="molecule type" value="Genomic_DNA"/>
</dbReference>
<proteinExistence type="predicted"/>
<dbReference type="CDD" id="cd00143">
    <property type="entry name" value="PP2Cc"/>
    <property type="match status" value="1"/>
</dbReference>
<feature type="domain" description="PPM-type phosphatase" evidence="1">
    <location>
        <begin position="3"/>
        <end position="241"/>
    </location>
</feature>
<evidence type="ECO:0000313" key="2">
    <source>
        <dbReference type="EMBL" id="HIX06294.1"/>
    </source>
</evidence>
<dbReference type="SMART" id="SM00332">
    <property type="entry name" value="PP2Cc"/>
    <property type="match status" value="1"/>
</dbReference>
<comment type="caution">
    <text evidence="2">The sequence shown here is derived from an EMBL/GenBank/DDBJ whole genome shotgun (WGS) entry which is preliminary data.</text>
</comment>
<accession>A0A9D2AE37</accession>
<organism evidence="2 3">
    <name type="scientific">Candidatus Allofournierella pullicola</name>
    <dbReference type="NCBI Taxonomy" id="2838596"/>
    <lineage>
        <taxon>Bacteria</taxon>
        <taxon>Bacillati</taxon>
        <taxon>Bacillota</taxon>
        <taxon>Clostridia</taxon>
        <taxon>Eubacteriales</taxon>
        <taxon>Oscillospiraceae</taxon>
        <taxon>Allofournierella</taxon>
    </lineage>
</organism>
<reference evidence="2" key="2">
    <citation type="submission" date="2021-04" db="EMBL/GenBank/DDBJ databases">
        <authorList>
            <person name="Gilroy R."/>
        </authorList>
    </citation>
    <scope>NUCLEOTIDE SEQUENCE</scope>
    <source>
        <strain evidence="2">2239</strain>
    </source>
</reference>
<dbReference type="SUPFAM" id="SSF81606">
    <property type="entry name" value="PP2C-like"/>
    <property type="match status" value="1"/>
</dbReference>
<protein>
    <submittedName>
        <fullName evidence="2">Stp1/IreP family PP2C-type Ser/Thr phosphatase</fullName>
    </submittedName>
</protein>